<dbReference type="Proteomes" id="UP000054324">
    <property type="component" value="Unassembled WGS sequence"/>
</dbReference>
<protein>
    <submittedName>
        <fullName evidence="3">Uncharacterized protein</fullName>
    </submittedName>
</protein>
<dbReference type="KEGG" id="ovi:T265_09773"/>
<dbReference type="CTD" id="20323941"/>
<evidence type="ECO:0000313" key="4">
    <source>
        <dbReference type="Proteomes" id="UP000054324"/>
    </source>
</evidence>
<dbReference type="GeneID" id="20323941"/>
<feature type="region of interest" description="Disordered" evidence="1">
    <location>
        <begin position="36"/>
        <end position="279"/>
    </location>
</feature>
<evidence type="ECO:0000256" key="1">
    <source>
        <dbReference type="SAM" id="MobiDB-lite"/>
    </source>
</evidence>
<feature type="compositionally biased region" description="Polar residues" evidence="1">
    <location>
        <begin position="93"/>
        <end position="104"/>
    </location>
</feature>
<evidence type="ECO:0000313" key="3">
    <source>
        <dbReference type="EMBL" id="KER22019.1"/>
    </source>
</evidence>
<feature type="chain" id="PRO_5001705432" evidence="2">
    <location>
        <begin position="20"/>
        <end position="296"/>
    </location>
</feature>
<dbReference type="RefSeq" id="XP_009174211.1">
    <property type="nucleotide sequence ID" value="XM_009175947.1"/>
</dbReference>
<evidence type="ECO:0000256" key="2">
    <source>
        <dbReference type="SAM" id="SignalP"/>
    </source>
</evidence>
<feature type="compositionally biased region" description="Basic and acidic residues" evidence="1">
    <location>
        <begin position="215"/>
        <end position="224"/>
    </location>
</feature>
<sequence length="296" mass="32109">MKGSITLLLELILLWGIFGQGTGLSLIKNENDIGIPNQKEAASDGFEKDGDESTFLASEFPGHTTDEDTQEPTSAADVTESHPTVLQEAEENGPSQGESPSDQLQDGEHTTENVPASQGTEEDSSTVHQTEVVSPIQEEDSTVHVEADQDTTENVPASQGTEEDSSTVHQTEVVSPIQEEDSTVHVEVDQDATEILHGSVEINEIPTRPQLDENESCRQDEGPIFHDLSYGFSGQDTQETKVTDMQYKVTSKSEKTEHPDSGMQHDADEQDVESASPASQQPFLSLLVLPLAVLII</sequence>
<dbReference type="OrthoDB" id="10450849at2759"/>
<proteinExistence type="predicted"/>
<keyword evidence="4" id="KW-1185">Reference proteome</keyword>
<reference evidence="3 4" key="1">
    <citation type="submission" date="2013-11" db="EMBL/GenBank/DDBJ databases">
        <title>Opisthorchis viverrini - life in the bile duct.</title>
        <authorList>
            <person name="Young N.D."/>
            <person name="Nagarajan N."/>
            <person name="Lin S.J."/>
            <person name="Korhonen P.K."/>
            <person name="Jex A.R."/>
            <person name="Hall R.S."/>
            <person name="Safavi-Hemami H."/>
            <person name="Kaewkong W."/>
            <person name="Bertrand D."/>
            <person name="Gao S."/>
            <person name="Seet Q."/>
            <person name="Wongkham S."/>
            <person name="Teh B.T."/>
            <person name="Wongkham C."/>
            <person name="Intapan P.M."/>
            <person name="Maleewong W."/>
            <person name="Yang X."/>
            <person name="Hu M."/>
            <person name="Wang Z."/>
            <person name="Hofmann A."/>
            <person name="Sternberg P.W."/>
            <person name="Tan P."/>
            <person name="Wang J."/>
            <person name="Gasser R.B."/>
        </authorList>
    </citation>
    <scope>NUCLEOTIDE SEQUENCE [LARGE SCALE GENOMIC DNA]</scope>
</reference>
<accession>A0A075A3P3</accession>
<name>A0A075A3P3_OPIVI</name>
<feature type="compositionally biased region" description="Basic and acidic residues" evidence="1">
    <location>
        <begin position="251"/>
        <end position="267"/>
    </location>
</feature>
<gene>
    <name evidence="3" type="ORF">T265_09773</name>
</gene>
<dbReference type="EMBL" id="KL596924">
    <property type="protein sequence ID" value="KER22019.1"/>
    <property type="molecule type" value="Genomic_DNA"/>
</dbReference>
<organism evidence="3 4">
    <name type="scientific">Opisthorchis viverrini</name>
    <name type="common">Southeast Asian liver fluke</name>
    <dbReference type="NCBI Taxonomy" id="6198"/>
    <lineage>
        <taxon>Eukaryota</taxon>
        <taxon>Metazoa</taxon>
        <taxon>Spiralia</taxon>
        <taxon>Lophotrochozoa</taxon>
        <taxon>Platyhelminthes</taxon>
        <taxon>Trematoda</taxon>
        <taxon>Digenea</taxon>
        <taxon>Opisthorchiida</taxon>
        <taxon>Opisthorchiata</taxon>
        <taxon>Opisthorchiidae</taxon>
        <taxon>Opisthorchis</taxon>
    </lineage>
</organism>
<keyword evidence="2" id="KW-0732">Signal</keyword>
<dbReference type="AlphaFoldDB" id="A0A075A3P3"/>
<feature type="signal peptide" evidence="2">
    <location>
        <begin position="1"/>
        <end position="19"/>
    </location>
</feature>